<dbReference type="GO" id="GO:0009103">
    <property type="term" value="P:lipopolysaccharide biosynthetic process"/>
    <property type="evidence" value="ECO:0007669"/>
    <property type="project" value="TreeGrafter"/>
</dbReference>
<dbReference type="PANTHER" id="PTHR22926">
    <property type="entry name" value="PHOSPHO-N-ACETYLMURAMOYL-PENTAPEPTIDE-TRANSFERASE"/>
    <property type="match status" value="1"/>
</dbReference>
<evidence type="ECO:0000256" key="1">
    <source>
        <dbReference type="ARBA" id="ARBA00004651"/>
    </source>
</evidence>
<feature type="transmembrane region" description="Helical" evidence="8">
    <location>
        <begin position="12"/>
        <end position="31"/>
    </location>
</feature>
<reference evidence="10" key="2">
    <citation type="submission" date="2018-05" db="EMBL/GenBank/DDBJ databases">
        <authorList>
            <person name="Ferrari B."/>
        </authorList>
    </citation>
    <scope>NUCLEOTIDE SEQUENCE</scope>
    <source>
        <strain evidence="10">RRmetagenome_bin12</strain>
    </source>
</reference>
<accession>A0A2W5Z3Y1</accession>
<evidence type="ECO:0000313" key="9">
    <source>
        <dbReference type="EMBL" id="MBJ7596105.1"/>
    </source>
</evidence>
<dbReference type="PANTHER" id="PTHR22926:SF3">
    <property type="entry name" value="UNDECAPRENYL-PHOSPHATE ALPHA-N-ACETYLGLUCOSAMINYL 1-PHOSPHATE TRANSFERASE"/>
    <property type="match status" value="1"/>
</dbReference>
<feature type="transmembrane region" description="Helical" evidence="8">
    <location>
        <begin position="195"/>
        <end position="213"/>
    </location>
</feature>
<comment type="caution">
    <text evidence="10">The sequence shown here is derived from an EMBL/GenBank/DDBJ whole genome shotgun (WGS) entry which is preliminary data.</text>
</comment>
<sequence length="376" mass="39175">MGSAGWLPALPPFLLASVVTMILIPATMLLARRVGAVAEPDADRHLHRQSTPRLGGLALFGGFTVALLVFGGPVSDRWQVVGVTAAITVAMLIDDILDLPWNAKLAIELGAGVLVAALGITINFFAVPGGHGPSLVELGWLAAPITAIFVLGMEVSINLLDGSDGVAAGVVGIVATVLLLAAVNRIQGPADVQNGVIILSGALMGCCTGFLFFNLPPARVFMGDTGSHFLGVALAVISVLGVAKIAVALALFVPLIALGLPIGDTAFAIVRRRRAGRSATDPDAGHLHHRMLATGMSPMETALTFYLMTAILGCVALFVFGHRRILDVALALLVVALVGLLWRSRRRRPEVDSDGFLVVRGRPSAPARVRRGGEAD</sequence>
<comment type="subcellular location">
    <subcellularLocation>
        <location evidence="1">Cell membrane</location>
        <topology evidence="1">Multi-pass membrane protein</topology>
    </subcellularLocation>
</comment>
<accession>A0A934N0Q4</accession>
<evidence type="ECO:0000256" key="2">
    <source>
        <dbReference type="ARBA" id="ARBA00022475"/>
    </source>
</evidence>
<feature type="transmembrane region" description="Helical" evidence="8">
    <location>
        <begin position="225"/>
        <end position="243"/>
    </location>
</feature>
<keyword evidence="7" id="KW-0479">Metal-binding</keyword>
<gene>
    <name evidence="10" type="ORF">DLM65_09330</name>
    <name evidence="9" type="ORF">JF886_14845</name>
</gene>
<evidence type="ECO:0000256" key="8">
    <source>
        <dbReference type="SAM" id="Phobius"/>
    </source>
</evidence>
<dbReference type="CDD" id="cd06853">
    <property type="entry name" value="GT_WecA_like"/>
    <property type="match status" value="1"/>
</dbReference>
<evidence type="ECO:0000256" key="4">
    <source>
        <dbReference type="ARBA" id="ARBA00022692"/>
    </source>
</evidence>
<keyword evidence="4 8" id="KW-0812">Transmembrane</keyword>
<organism evidence="10 11">
    <name type="scientific">Candidatus Aeolococcus gillhamiae</name>
    <dbReference type="NCBI Taxonomy" id="3127015"/>
    <lineage>
        <taxon>Bacteria</taxon>
        <taxon>Bacillati</taxon>
        <taxon>Candidatus Dormiibacterota</taxon>
        <taxon>Candidatus Dormibacteria</taxon>
        <taxon>Candidatus Aeolococcales</taxon>
        <taxon>Candidatus Aeolococcaceae</taxon>
        <taxon>Candidatus Aeolococcus</taxon>
    </lineage>
</organism>
<dbReference type="EMBL" id="QHBU01000179">
    <property type="protein sequence ID" value="PZR79982.1"/>
    <property type="molecule type" value="Genomic_DNA"/>
</dbReference>
<feature type="binding site" evidence="7">
    <location>
        <position position="224"/>
    </location>
    <ligand>
        <name>Mg(2+)</name>
        <dbReference type="ChEBI" id="CHEBI:18420"/>
    </ligand>
</feature>
<keyword evidence="6 8" id="KW-0472">Membrane</keyword>
<dbReference type="GO" id="GO:0016780">
    <property type="term" value="F:phosphotransferase activity, for other substituted phosphate groups"/>
    <property type="evidence" value="ECO:0007669"/>
    <property type="project" value="InterPro"/>
</dbReference>
<feature type="transmembrane region" description="Helical" evidence="8">
    <location>
        <begin position="325"/>
        <end position="342"/>
    </location>
</feature>
<evidence type="ECO:0000313" key="12">
    <source>
        <dbReference type="Proteomes" id="UP000606991"/>
    </source>
</evidence>
<reference evidence="9 12" key="3">
    <citation type="submission" date="2020-10" db="EMBL/GenBank/DDBJ databases">
        <title>Ca. Dormibacterota MAGs.</title>
        <authorList>
            <person name="Montgomery K."/>
        </authorList>
    </citation>
    <scope>NUCLEOTIDE SEQUENCE [LARGE SCALE GENOMIC DNA]</scope>
    <source>
        <strain evidence="9">SC8812_S17_18</strain>
    </source>
</reference>
<evidence type="ECO:0000256" key="7">
    <source>
        <dbReference type="PIRSR" id="PIRSR600715-1"/>
    </source>
</evidence>
<feature type="transmembrane region" description="Helical" evidence="8">
    <location>
        <begin position="138"/>
        <end position="159"/>
    </location>
</feature>
<keyword evidence="7" id="KW-0460">Magnesium</keyword>
<comment type="cofactor">
    <cofactor evidence="7">
        <name>Mg(2+)</name>
        <dbReference type="ChEBI" id="CHEBI:18420"/>
    </cofactor>
</comment>
<keyword evidence="5 8" id="KW-1133">Transmembrane helix</keyword>
<dbReference type="Proteomes" id="UP000606991">
    <property type="component" value="Unassembled WGS sequence"/>
</dbReference>
<dbReference type="EMBL" id="JAEKNS010000146">
    <property type="protein sequence ID" value="MBJ7596105.1"/>
    <property type="molecule type" value="Genomic_DNA"/>
</dbReference>
<evidence type="ECO:0000256" key="5">
    <source>
        <dbReference type="ARBA" id="ARBA00022989"/>
    </source>
</evidence>
<keyword evidence="2" id="KW-1003">Cell membrane</keyword>
<dbReference type="Proteomes" id="UP000248724">
    <property type="component" value="Unassembled WGS sequence"/>
</dbReference>
<evidence type="ECO:0000313" key="11">
    <source>
        <dbReference type="Proteomes" id="UP000248724"/>
    </source>
</evidence>
<feature type="binding site" evidence="7">
    <location>
        <position position="158"/>
    </location>
    <ligand>
        <name>Mg(2+)</name>
        <dbReference type="ChEBI" id="CHEBI:18420"/>
    </ligand>
</feature>
<feature type="transmembrane region" description="Helical" evidence="8">
    <location>
        <begin position="105"/>
        <end position="126"/>
    </location>
</feature>
<keyword evidence="3 10" id="KW-0808">Transferase</keyword>
<dbReference type="InterPro" id="IPR000715">
    <property type="entry name" value="Glycosyl_transferase_4"/>
</dbReference>
<dbReference type="AlphaFoldDB" id="A0A2W5Z3Y1"/>
<proteinExistence type="predicted"/>
<dbReference type="GO" id="GO:0046872">
    <property type="term" value="F:metal ion binding"/>
    <property type="evidence" value="ECO:0007669"/>
    <property type="project" value="UniProtKB-KW"/>
</dbReference>
<feature type="transmembrane region" description="Helical" evidence="8">
    <location>
        <begin position="301"/>
        <end position="319"/>
    </location>
</feature>
<dbReference type="GO" id="GO:0044038">
    <property type="term" value="P:cell wall macromolecule biosynthetic process"/>
    <property type="evidence" value="ECO:0007669"/>
    <property type="project" value="TreeGrafter"/>
</dbReference>
<evidence type="ECO:0000256" key="3">
    <source>
        <dbReference type="ARBA" id="ARBA00022679"/>
    </source>
</evidence>
<evidence type="ECO:0000313" key="10">
    <source>
        <dbReference type="EMBL" id="PZR79982.1"/>
    </source>
</evidence>
<feature type="transmembrane region" description="Helical" evidence="8">
    <location>
        <begin position="166"/>
        <end position="183"/>
    </location>
</feature>
<protein>
    <submittedName>
        <fullName evidence="10">Undecaprenyl-phosphate alpha-N-acetylglucosaminyl 1-phosphate transferase</fullName>
    </submittedName>
    <submittedName>
        <fullName evidence="9">Undecaprenyl/decaprenyl-phosphate alpha-N-acetylglucosaminyl 1-phosphate transferase</fullName>
    </submittedName>
</protein>
<reference evidence="10 11" key="1">
    <citation type="journal article" date="2017" name="Nature">
        <title>Atmospheric trace gases support primary production in Antarctic desert surface soil.</title>
        <authorList>
            <person name="Ji M."/>
            <person name="Greening C."/>
            <person name="Vanwonterghem I."/>
            <person name="Carere C.R."/>
            <person name="Bay S.K."/>
            <person name="Steen J.A."/>
            <person name="Montgomery K."/>
            <person name="Lines T."/>
            <person name="Beardall J."/>
            <person name="van Dorst J."/>
            <person name="Snape I."/>
            <person name="Stott M.B."/>
            <person name="Hugenholtz P."/>
            <person name="Ferrari B.C."/>
        </authorList>
    </citation>
    <scope>NUCLEOTIDE SEQUENCE [LARGE SCALE GENOMIC DNA]</scope>
    <source>
        <strain evidence="10">RRmetagenome_bin12</strain>
    </source>
</reference>
<dbReference type="GO" id="GO:0005886">
    <property type="term" value="C:plasma membrane"/>
    <property type="evidence" value="ECO:0007669"/>
    <property type="project" value="UniProtKB-SubCell"/>
</dbReference>
<dbReference type="Pfam" id="PF00953">
    <property type="entry name" value="Glycos_transf_4"/>
    <property type="match status" value="1"/>
</dbReference>
<feature type="transmembrane region" description="Helical" evidence="8">
    <location>
        <begin position="52"/>
        <end position="71"/>
    </location>
</feature>
<evidence type="ECO:0000256" key="6">
    <source>
        <dbReference type="ARBA" id="ARBA00023136"/>
    </source>
</evidence>
<name>A0A2W5Z3Y1_9BACT</name>
<dbReference type="GO" id="GO:0071555">
    <property type="term" value="P:cell wall organization"/>
    <property type="evidence" value="ECO:0007669"/>
    <property type="project" value="TreeGrafter"/>
</dbReference>
<dbReference type="RefSeq" id="WP_337313833.1">
    <property type="nucleotide sequence ID" value="NZ_JAEKNS010000146.1"/>
</dbReference>